<evidence type="ECO:0000313" key="11">
    <source>
        <dbReference type="Proteomes" id="UP000515146"/>
    </source>
</evidence>
<dbReference type="GO" id="GO:0005730">
    <property type="term" value="C:nucleolus"/>
    <property type="evidence" value="ECO:0007669"/>
    <property type="project" value="TreeGrafter"/>
</dbReference>
<dbReference type="Proteomes" id="UP000515146">
    <property type="component" value="Unplaced"/>
</dbReference>
<dbReference type="GO" id="GO:0008270">
    <property type="term" value="F:zinc ion binding"/>
    <property type="evidence" value="ECO:0007669"/>
    <property type="project" value="UniProtKB-KW"/>
</dbReference>
<dbReference type="AlphaFoldDB" id="A0A6P6YFM7"/>
<comment type="subcellular location">
    <subcellularLocation>
        <location evidence="1">Nucleus</location>
    </subcellularLocation>
</comment>
<dbReference type="InParanoid" id="A0A6P6YFM7"/>
<protein>
    <submittedName>
        <fullName evidence="12">Cell growth-regulating nucleolar protein-like</fullName>
    </submittedName>
</protein>
<evidence type="ECO:0000256" key="4">
    <source>
        <dbReference type="ARBA" id="ARBA00022771"/>
    </source>
</evidence>
<evidence type="ECO:0000256" key="1">
    <source>
        <dbReference type="ARBA" id="ARBA00004123"/>
    </source>
</evidence>
<dbReference type="FunCoup" id="A0A6P6YFM7">
    <property type="interactions" value="187"/>
</dbReference>
<keyword evidence="6" id="KW-0175">Coiled coil</keyword>
<keyword evidence="4 8" id="KW-0863">Zinc-finger</keyword>
<dbReference type="OrthoDB" id="21474at2759"/>
<reference evidence="12" key="1">
    <citation type="submission" date="2025-08" db="UniProtKB">
        <authorList>
            <consortium name="RefSeq"/>
        </authorList>
    </citation>
    <scope>IDENTIFICATION</scope>
    <source>
        <strain evidence="12">Airmid</strain>
    </source>
</reference>
<dbReference type="RefSeq" id="XP_027204052.1">
    <property type="nucleotide sequence ID" value="XM_027348251.1"/>
</dbReference>
<evidence type="ECO:0000256" key="8">
    <source>
        <dbReference type="PROSITE-ProRule" id="PRU01145"/>
    </source>
</evidence>
<evidence type="ECO:0000313" key="12">
    <source>
        <dbReference type="RefSeq" id="XP_027204052.1"/>
    </source>
</evidence>
<dbReference type="FunFam" id="3.30.1490.490:FF:000001">
    <property type="entry name" value="cell growth-regulating nucleolar protein-like"/>
    <property type="match status" value="1"/>
</dbReference>
<feature type="compositionally biased region" description="Low complexity" evidence="9">
    <location>
        <begin position="144"/>
        <end position="161"/>
    </location>
</feature>
<dbReference type="Gene3D" id="1.10.10.2100">
    <property type="match status" value="1"/>
</dbReference>
<feature type="domain" description="Zinc finger C2H2 LYAR-type" evidence="10">
    <location>
        <begin position="31"/>
        <end position="57"/>
    </location>
</feature>
<dbReference type="FunFam" id="1.10.10.2100:FF:000002">
    <property type="entry name" value="cell growth-regulating nucleolar protein-like"/>
    <property type="match status" value="1"/>
</dbReference>
<dbReference type="InterPro" id="IPR039999">
    <property type="entry name" value="LYAR"/>
</dbReference>
<dbReference type="Pfam" id="PF08790">
    <property type="entry name" value="zf-LYAR"/>
    <property type="match status" value="1"/>
</dbReference>
<keyword evidence="3" id="KW-0677">Repeat</keyword>
<dbReference type="GO" id="GO:0003677">
    <property type="term" value="F:DNA binding"/>
    <property type="evidence" value="ECO:0007669"/>
    <property type="project" value="InterPro"/>
</dbReference>
<dbReference type="Gene3D" id="3.30.1490.490">
    <property type="match status" value="1"/>
</dbReference>
<evidence type="ECO:0000256" key="6">
    <source>
        <dbReference type="ARBA" id="ARBA00023054"/>
    </source>
</evidence>
<feature type="region of interest" description="Disordered" evidence="9">
    <location>
        <begin position="144"/>
        <end position="202"/>
    </location>
</feature>
<evidence type="ECO:0000259" key="10">
    <source>
        <dbReference type="Pfam" id="PF08790"/>
    </source>
</evidence>
<dbReference type="GO" id="GO:0000122">
    <property type="term" value="P:negative regulation of transcription by RNA polymerase II"/>
    <property type="evidence" value="ECO:0007669"/>
    <property type="project" value="UniProtKB-ARBA"/>
</dbReference>
<dbReference type="KEGG" id="dpte:113797811"/>
<evidence type="ECO:0000256" key="5">
    <source>
        <dbReference type="ARBA" id="ARBA00022833"/>
    </source>
</evidence>
<proteinExistence type="predicted"/>
<evidence type="ECO:0000256" key="3">
    <source>
        <dbReference type="ARBA" id="ARBA00022737"/>
    </source>
</evidence>
<evidence type="ECO:0000256" key="2">
    <source>
        <dbReference type="ARBA" id="ARBA00022723"/>
    </source>
</evidence>
<dbReference type="PANTHER" id="PTHR13100">
    <property type="entry name" value="CELL GROWTH-REGULATING NUCLEOLAR PROTEIN LYAR"/>
    <property type="match status" value="1"/>
</dbReference>
<evidence type="ECO:0000256" key="9">
    <source>
        <dbReference type="SAM" id="MobiDB-lite"/>
    </source>
</evidence>
<dbReference type="GO" id="GO:0006364">
    <property type="term" value="P:rRNA processing"/>
    <property type="evidence" value="ECO:0007669"/>
    <property type="project" value="TreeGrafter"/>
</dbReference>
<evidence type="ECO:0000256" key="7">
    <source>
        <dbReference type="ARBA" id="ARBA00023242"/>
    </source>
</evidence>
<dbReference type="InterPro" id="IPR014898">
    <property type="entry name" value="Znf_C2H2_LYAR"/>
</dbReference>
<keyword evidence="5" id="KW-0862">Zinc</keyword>
<keyword evidence="11" id="KW-1185">Reference proteome</keyword>
<dbReference type="OMA" id="NHCGDSL"/>
<gene>
    <name evidence="12" type="primary">LOC113797811</name>
</gene>
<dbReference type="SUPFAM" id="SSF57667">
    <property type="entry name" value="beta-beta-alpha zinc fingers"/>
    <property type="match status" value="2"/>
</dbReference>
<keyword evidence="7" id="KW-0539">Nucleus</keyword>
<keyword evidence="2" id="KW-0479">Metal-binding</keyword>
<accession>A0A6P6YFM7</accession>
<name>A0A6P6YFM7_DERPT</name>
<dbReference type="InterPro" id="IPR036236">
    <property type="entry name" value="Znf_C2H2_sf"/>
</dbReference>
<organism evidence="11 12">
    <name type="scientific">Dermatophagoides pteronyssinus</name>
    <name type="common">European house dust mite</name>
    <dbReference type="NCBI Taxonomy" id="6956"/>
    <lineage>
        <taxon>Eukaryota</taxon>
        <taxon>Metazoa</taxon>
        <taxon>Ecdysozoa</taxon>
        <taxon>Arthropoda</taxon>
        <taxon>Chelicerata</taxon>
        <taxon>Arachnida</taxon>
        <taxon>Acari</taxon>
        <taxon>Acariformes</taxon>
        <taxon>Sarcoptiformes</taxon>
        <taxon>Astigmata</taxon>
        <taxon>Psoroptidia</taxon>
        <taxon>Analgoidea</taxon>
        <taxon>Pyroglyphidae</taxon>
        <taxon>Dermatophagoidinae</taxon>
        <taxon>Dermatophagoides</taxon>
    </lineage>
</organism>
<dbReference type="PANTHER" id="PTHR13100:SF10">
    <property type="entry name" value="CELL GROWTH-REGULATING NUCLEOLAR PROTEIN"/>
    <property type="match status" value="1"/>
</dbReference>
<dbReference type="PROSITE" id="PS51804">
    <property type="entry name" value="ZF_C2HC_LYAR"/>
    <property type="match status" value="1"/>
</dbReference>
<sequence>MVFFTCNQCGDSLKKNKVDQHFRSCSTKTVACMDCFKDFSLNNYNFHNECISEDQKYGGPNGKQQDYKGKNKQNEWIMKIKSLVEQNTYPKEINSVLNSLIRYENIPRKKAKFINFVRNSFRIRNEMLIDKIWNIFEEAIKNQKNSNNNNNKSNGTTQNGNHHSNDNQQAEPEQQPKKDDQMDIDSQKQQQDQIENQESTNDQIISIKKSELKTLVIDILRRKGPMSKSKLQKKILRKYHKNNGHDEQSDSLILRKLDKILTKKAFINDNNNDIITLSSD</sequence>